<dbReference type="EMBL" id="CP067425">
    <property type="protein sequence ID" value="QQP94058.1"/>
    <property type="molecule type" value="Genomic_DNA"/>
</dbReference>
<name>A0ABX7BI32_9PROT</name>
<dbReference type="RefSeq" id="WP_201083961.1">
    <property type="nucleotide sequence ID" value="NZ_CP067425.2"/>
</dbReference>
<geneLocation type="plasmid" evidence="1 2">
    <name>pTT6-5</name>
</geneLocation>
<gene>
    <name evidence="1" type="ORF">IGS68_35190</name>
</gene>
<keyword evidence="2" id="KW-1185">Reference proteome</keyword>
<organism evidence="1 2">
    <name type="scientific">Skermanella cutis</name>
    <dbReference type="NCBI Taxonomy" id="2775420"/>
    <lineage>
        <taxon>Bacteria</taxon>
        <taxon>Pseudomonadati</taxon>
        <taxon>Pseudomonadota</taxon>
        <taxon>Alphaproteobacteria</taxon>
        <taxon>Rhodospirillales</taxon>
        <taxon>Azospirillaceae</taxon>
        <taxon>Skermanella</taxon>
    </lineage>
</organism>
<evidence type="ECO:0000313" key="2">
    <source>
        <dbReference type="Proteomes" id="UP000595197"/>
    </source>
</evidence>
<sequence>MPIDEDLLTERMAERARLERDISRRALLNPGDLEELLLRLTDTVEEIDLALRSDAARDEPDTPERISWRARARHALAQYRLSLAQVQRRKEHVLSRGGQQT</sequence>
<proteinExistence type="predicted"/>
<accession>A0ABX7BI32</accession>
<reference evidence="1" key="1">
    <citation type="submission" date="2021-02" db="EMBL/GenBank/DDBJ databases">
        <title>Skermanella TT6 skin isolate.</title>
        <authorList>
            <person name="Lee K."/>
            <person name="Ganzorig M."/>
        </authorList>
    </citation>
    <scope>NUCLEOTIDE SEQUENCE</scope>
    <source>
        <strain evidence="1">TT6</strain>
    </source>
</reference>
<protein>
    <submittedName>
        <fullName evidence="1">Uncharacterized protein</fullName>
    </submittedName>
</protein>
<evidence type="ECO:0000313" key="1">
    <source>
        <dbReference type="EMBL" id="QQP94058.1"/>
    </source>
</evidence>
<dbReference type="Proteomes" id="UP000595197">
    <property type="component" value="Plasmid pTT6-5"/>
</dbReference>
<keyword evidence="1" id="KW-0614">Plasmid</keyword>